<dbReference type="SUPFAM" id="SSF52540">
    <property type="entry name" value="P-loop containing nucleoside triphosphate hydrolases"/>
    <property type="match status" value="1"/>
</dbReference>
<dbReference type="RefSeq" id="WP_128796675.1">
    <property type="nucleotide sequence ID" value="NZ_CP034669.1"/>
</dbReference>
<sequence>MKENEKLLLSALNDERPVVLFLGQGWSTEQNTDPTLAVFTEYVGAPSQNIHSWRQLIESQSISPANMEWLSERFSRQVPSEAALSVLDLPWSAVFTTSIDPNLARRFETRGRQPESVLSIGQFARVPRSRSRPPIHFLYGRANETSPGARAPRSRMELRQRSIHAADMLNRISETTTPLGVLVIEGYISERDMLAADELLAPISLSGEMPILWFGVSSPPDSEFFSTLSQKGIIHTDERRLAEVIADLNARQLLSQAGGILPDEPGIISLANGDFVDISPALRLRVEASAAILDDSWTNIQPPTEESVRGAFERFHGDLSGSRGLIEGIASGFAIRRDFEQALKARIESALKKPSERNRVIILHGQSGTGKSIAIARAAYELRKFAKIPVLYASGRVPQATDLDDFCSEIERAKASATIILCDSNQPPRRYYDLASALRSRGRRIVLIGTSYRLERGRDKDAPDPDLVEALPEVSERELTDLTALVEKYEGTEISMPNRNAANSKHILPLLYRILSVGRSRIITGITGEARSTEEELRVRAKSTPLTKTRTALAEQLIAAGLHDGSFSLFENDEIGAQFGSDAPGRLIDYVMAAGRLNCSIPISLAIRVLSSHSAPLDWEQIRFIFWDLDLFRWEDSPAEKTELCISPRLQLEAELICRRRLADPSRELDRLIDLIEGVRPKGVDKSAELRFLLDLLQSLDRTGPRGEAYAAGYLRIARSLTKIRTENQVYDASIMLQESSFRRASLRTQSSTSKLRLDHDDTTRDSILNEAREVVELAIREIGTQKLWAGRKTKENLYVERASIYGFLAVARVKANGSSNEVWSDYLAARTAVQRAMAIDDSYFPFDVGLWTPFDIFNEAGLILSTEQRAELLADIYSVLDQVDINSLPQSQQEKFNSRKWKLGSILGDEELSQDAYQQLERSNPPLAYFLQARSMSPAIFGDAAKPPFPNDVRHAAQAAAAFLRERSHLFKNDTRCLQLMLQLEWAAATGDRLLHGERRPIPYDPGTRMRILDGARELNRAAGEDARFVLRYLEATLTWVTGDPSRAVELWRALERETEFEDASRITRRLFLADATGKPILFRGRIDKQKGRSHWLLHADGWASPIRLPEREFQNEDIQPGREIRDFAIAFNYLGPIADPASRHGGQQ</sequence>
<dbReference type="Pfam" id="PF25199">
    <property type="entry name" value="nSTAND_NTPase5"/>
    <property type="match status" value="1"/>
</dbReference>
<dbReference type="InterPro" id="IPR057574">
    <property type="entry name" value="nSTAND_NTPase5_dom"/>
</dbReference>
<name>A0A410RSB3_CORCK</name>
<reference evidence="2 3" key="1">
    <citation type="submission" date="2018-12" db="EMBL/GenBank/DDBJ databases">
        <title>Complete Genome Sequence of the Corallopyronin A producing Myxobacterium Corallococcus coralloides B035.</title>
        <authorList>
            <person name="Bouhired S.M."/>
            <person name="Rupp O."/>
            <person name="Blom J."/>
            <person name="Schaeberle T.F."/>
            <person name="Kehraus S."/>
            <person name="Schiefer A."/>
            <person name="Pfarr K."/>
            <person name="Goesmann A."/>
            <person name="Hoerauf A."/>
            <person name="Koenig G.M."/>
        </authorList>
    </citation>
    <scope>NUCLEOTIDE SEQUENCE [LARGE SCALE GENOMIC DNA]</scope>
    <source>
        <strain evidence="2 3">B035</strain>
    </source>
</reference>
<protein>
    <recommendedName>
        <fullName evidence="1">Novel STAND NTPase 5 domain-containing protein</fullName>
    </recommendedName>
</protein>
<evidence type="ECO:0000259" key="1">
    <source>
        <dbReference type="Pfam" id="PF25199"/>
    </source>
</evidence>
<accession>A0A410RSB3</accession>
<dbReference type="Proteomes" id="UP000288758">
    <property type="component" value="Chromosome"/>
</dbReference>
<dbReference type="EMBL" id="CP034669">
    <property type="protein sequence ID" value="QAT84799.1"/>
    <property type="molecule type" value="Genomic_DNA"/>
</dbReference>
<evidence type="ECO:0000313" key="3">
    <source>
        <dbReference type="Proteomes" id="UP000288758"/>
    </source>
</evidence>
<gene>
    <name evidence="2" type="ORF">EJ065_3235</name>
</gene>
<dbReference type="AlphaFoldDB" id="A0A410RSB3"/>
<dbReference type="InterPro" id="IPR027417">
    <property type="entry name" value="P-loop_NTPase"/>
</dbReference>
<feature type="domain" description="Novel STAND NTPase 5" evidence="1">
    <location>
        <begin position="327"/>
        <end position="450"/>
    </location>
</feature>
<proteinExistence type="predicted"/>
<evidence type="ECO:0000313" key="2">
    <source>
        <dbReference type="EMBL" id="QAT84799.1"/>
    </source>
</evidence>
<organism evidence="2 3">
    <name type="scientific">Corallococcus coralloides</name>
    <name type="common">Myxococcus coralloides</name>
    <dbReference type="NCBI Taxonomy" id="184914"/>
    <lineage>
        <taxon>Bacteria</taxon>
        <taxon>Pseudomonadati</taxon>
        <taxon>Myxococcota</taxon>
        <taxon>Myxococcia</taxon>
        <taxon>Myxococcales</taxon>
        <taxon>Cystobacterineae</taxon>
        <taxon>Myxococcaceae</taxon>
        <taxon>Corallococcus</taxon>
    </lineage>
</organism>